<evidence type="ECO:0000313" key="2">
    <source>
        <dbReference type="Proteomes" id="UP000823882"/>
    </source>
</evidence>
<comment type="caution">
    <text evidence="1">The sequence shown here is derived from an EMBL/GenBank/DDBJ whole genome shotgun (WGS) entry which is preliminary data.</text>
</comment>
<accession>A0A9D2SZZ2</accession>
<dbReference type="EMBL" id="DWWJ01000203">
    <property type="protein sequence ID" value="HJC42028.1"/>
    <property type="molecule type" value="Genomic_DNA"/>
</dbReference>
<dbReference type="AlphaFoldDB" id="A0A9D2SZZ2"/>
<organism evidence="1 2">
    <name type="scientific">Candidatus Intestinimonas pullistercoris</name>
    <dbReference type="NCBI Taxonomy" id="2838623"/>
    <lineage>
        <taxon>Bacteria</taxon>
        <taxon>Bacillati</taxon>
        <taxon>Bacillota</taxon>
        <taxon>Clostridia</taxon>
        <taxon>Eubacteriales</taxon>
        <taxon>Intestinimonas</taxon>
    </lineage>
</organism>
<dbReference type="Proteomes" id="UP000823882">
    <property type="component" value="Unassembled WGS sequence"/>
</dbReference>
<protein>
    <submittedName>
        <fullName evidence="1">Uncharacterized protein</fullName>
    </submittedName>
</protein>
<gene>
    <name evidence="1" type="ORF">H9701_10845</name>
</gene>
<reference evidence="1" key="1">
    <citation type="journal article" date="2021" name="PeerJ">
        <title>Extensive microbial diversity within the chicken gut microbiome revealed by metagenomics and culture.</title>
        <authorList>
            <person name="Gilroy R."/>
            <person name="Ravi A."/>
            <person name="Getino M."/>
            <person name="Pursley I."/>
            <person name="Horton D.L."/>
            <person name="Alikhan N.F."/>
            <person name="Baker D."/>
            <person name="Gharbi K."/>
            <person name="Hall N."/>
            <person name="Watson M."/>
            <person name="Adriaenssens E.M."/>
            <person name="Foster-Nyarko E."/>
            <person name="Jarju S."/>
            <person name="Secka A."/>
            <person name="Antonio M."/>
            <person name="Oren A."/>
            <person name="Chaudhuri R.R."/>
            <person name="La Ragione R."/>
            <person name="Hildebrand F."/>
            <person name="Pallen M.J."/>
        </authorList>
    </citation>
    <scope>NUCLEOTIDE SEQUENCE</scope>
    <source>
        <strain evidence="1">CHK186-1790</strain>
    </source>
</reference>
<name>A0A9D2SZZ2_9FIRM</name>
<proteinExistence type="predicted"/>
<evidence type="ECO:0000313" key="1">
    <source>
        <dbReference type="EMBL" id="HJC42028.1"/>
    </source>
</evidence>
<sequence length="63" mass="7260">MTKIEIEHTLSEAFRGGELRRRELRLSPEEAEYIRAHSAARLTPMGESGGKTWYEITFQGVEH</sequence>
<reference evidence="1" key="2">
    <citation type="submission" date="2021-04" db="EMBL/GenBank/DDBJ databases">
        <authorList>
            <person name="Gilroy R."/>
        </authorList>
    </citation>
    <scope>NUCLEOTIDE SEQUENCE</scope>
    <source>
        <strain evidence="1">CHK186-1790</strain>
    </source>
</reference>